<dbReference type="RefSeq" id="WP_222548019.1">
    <property type="nucleotide sequence ID" value="NZ_BAPW01000012.1"/>
</dbReference>
<keyword evidence="2" id="KW-1185">Reference proteome</keyword>
<name>A0ABT1CEN7_9PROT</name>
<sequence>MMQTKILAVFDTVSHAQAAIDDLLGCDIPAAAIHQFCIPKGVDPLDAIKPQNAFHRPKGTFTWVMDDPPPANVTGEIEVLHYEEGRLAHERAVIVVECAPTDQTRIEEVLNDHTSLEVGIVSIDLPARKKFD</sequence>
<protein>
    <submittedName>
        <fullName evidence="1">Uncharacterized protein</fullName>
    </submittedName>
</protein>
<accession>A0ABT1CEN7</accession>
<gene>
    <name evidence="1" type="ORF">NF685_04640</name>
</gene>
<dbReference type="EMBL" id="JAMXQU010000002">
    <property type="protein sequence ID" value="MCO6159319.1"/>
    <property type="molecule type" value="Genomic_DNA"/>
</dbReference>
<evidence type="ECO:0000313" key="2">
    <source>
        <dbReference type="Proteomes" id="UP001523401"/>
    </source>
</evidence>
<organism evidence="1 2">
    <name type="scientific">Asaia lannensis NBRC 102526</name>
    <dbReference type="NCBI Taxonomy" id="1307926"/>
    <lineage>
        <taxon>Bacteria</taxon>
        <taxon>Pseudomonadati</taxon>
        <taxon>Pseudomonadota</taxon>
        <taxon>Alphaproteobacteria</taxon>
        <taxon>Acetobacterales</taxon>
        <taxon>Acetobacteraceae</taxon>
        <taxon>Asaia</taxon>
    </lineage>
</organism>
<reference evidence="1 2" key="1">
    <citation type="submission" date="2022-06" db="EMBL/GenBank/DDBJ databases">
        <title>Whole-genome of Asaia lannensis strain LMG 27011T.</title>
        <authorList>
            <person name="Sombolestani A."/>
        </authorList>
    </citation>
    <scope>NUCLEOTIDE SEQUENCE [LARGE SCALE GENOMIC DNA]</scope>
    <source>
        <strain evidence="1 2">NBRC 102526</strain>
    </source>
</reference>
<proteinExistence type="predicted"/>
<comment type="caution">
    <text evidence="1">The sequence shown here is derived from an EMBL/GenBank/DDBJ whole genome shotgun (WGS) entry which is preliminary data.</text>
</comment>
<dbReference type="Proteomes" id="UP001523401">
    <property type="component" value="Unassembled WGS sequence"/>
</dbReference>
<evidence type="ECO:0000313" key="1">
    <source>
        <dbReference type="EMBL" id="MCO6159319.1"/>
    </source>
</evidence>